<organism evidence="5 6">
    <name type="scientific">Nocardiopsis composta</name>
    <dbReference type="NCBI Taxonomy" id="157465"/>
    <lineage>
        <taxon>Bacteria</taxon>
        <taxon>Bacillati</taxon>
        <taxon>Actinomycetota</taxon>
        <taxon>Actinomycetes</taxon>
        <taxon>Streptosporangiales</taxon>
        <taxon>Nocardiopsidaceae</taxon>
        <taxon>Nocardiopsis</taxon>
    </lineage>
</organism>
<feature type="domain" description="SGNH hydrolase-type esterase" evidence="4">
    <location>
        <begin position="57"/>
        <end position="298"/>
    </location>
</feature>
<dbReference type="Gene3D" id="3.40.50.1110">
    <property type="entry name" value="SGNH hydrolase"/>
    <property type="match status" value="1"/>
</dbReference>
<dbReference type="SUPFAM" id="SSF52266">
    <property type="entry name" value="SGNH hydrolase"/>
    <property type="match status" value="1"/>
</dbReference>
<feature type="region of interest" description="Disordered" evidence="3">
    <location>
        <begin position="1"/>
        <end position="21"/>
    </location>
</feature>
<sequence length="317" mass="32958">MSPESPAASPAAETPARPRSRAARRIAAATAAFGLAGTLAAAPAAADEADLADRYVALGDSFTAGPFIPVTTGDPLLCLRSTNNYPQRVAEALGAADFTDASCSGAVTEHMTEPQELSLGQSNAPQFDALTPDTTLVTVGIGGNDLGFGEVVLRCAEESVTDPGGDPCRRYYEQDDGSDELAGRVPETGEKVAAVLEGVRERSPQATVVVVGYLQLLPEKKGCWPVVPVAEGDVGYLDSLQSALNAELEARAAEAGAVFADVFERGRDMCAPASEKWVEGIFPTRPAAPVHPNRSGMDAVGDRVLEALGVREHAPQA</sequence>
<dbReference type="PANTHER" id="PTHR37981:SF1">
    <property type="entry name" value="SGNH HYDROLASE-TYPE ESTERASE DOMAIN-CONTAINING PROTEIN"/>
    <property type="match status" value="1"/>
</dbReference>
<dbReference type="EMBL" id="JACHDB010000001">
    <property type="protein sequence ID" value="MBB5433148.1"/>
    <property type="molecule type" value="Genomic_DNA"/>
</dbReference>
<evidence type="ECO:0000256" key="3">
    <source>
        <dbReference type="SAM" id="MobiDB-lite"/>
    </source>
</evidence>
<proteinExistence type="predicted"/>
<dbReference type="Proteomes" id="UP000572635">
    <property type="component" value="Unassembled WGS sequence"/>
</dbReference>
<evidence type="ECO:0000313" key="5">
    <source>
        <dbReference type="EMBL" id="MBB5433148.1"/>
    </source>
</evidence>
<name>A0A7W8VEJ4_9ACTN</name>
<evidence type="ECO:0000259" key="4">
    <source>
        <dbReference type="Pfam" id="PF13472"/>
    </source>
</evidence>
<dbReference type="PANTHER" id="PTHR37981">
    <property type="entry name" value="LIPASE 2"/>
    <property type="match status" value="1"/>
</dbReference>
<evidence type="ECO:0000256" key="2">
    <source>
        <dbReference type="PIRSR" id="PIRSR637460-2"/>
    </source>
</evidence>
<gene>
    <name evidence="5" type="ORF">HDA36_003232</name>
</gene>
<evidence type="ECO:0000313" key="6">
    <source>
        <dbReference type="Proteomes" id="UP000572635"/>
    </source>
</evidence>
<evidence type="ECO:0000256" key="1">
    <source>
        <dbReference type="PIRSR" id="PIRSR637460-1"/>
    </source>
</evidence>
<keyword evidence="6" id="KW-1185">Reference proteome</keyword>
<feature type="active site" evidence="1">
    <location>
        <position position="291"/>
    </location>
</feature>
<feature type="compositionally biased region" description="Low complexity" evidence="3">
    <location>
        <begin position="1"/>
        <end position="17"/>
    </location>
</feature>
<dbReference type="InterPro" id="IPR013830">
    <property type="entry name" value="SGNH_hydro"/>
</dbReference>
<protein>
    <submittedName>
        <fullName evidence="5">Lysophospholipase L1-like esterase</fullName>
    </submittedName>
</protein>
<dbReference type="GO" id="GO:0004806">
    <property type="term" value="F:triacylglycerol lipase activity"/>
    <property type="evidence" value="ECO:0007669"/>
    <property type="project" value="TreeGrafter"/>
</dbReference>
<comment type="caution">
    <text evidence="5">The sequence shown here is derived from an EMBL/GenBank/DDBJ whole genome shotgun (WGS) entry which is preliminary data.</text>
</comment>
<feature type="active site" description="Nucleophile" evidence="1">
    <location>
        <position position="61"/>
    </location>
</feature>
<dbReference type="RefSeq" id="WP_184392640.1">
    <property type="nucleotide sequence ID" value="NZ_BAAAJD010000067.1"/>
</dbReference>
<dbReference type="GO" id="GO:0019433">
    <property type="term" value="P:triglyceride catabolic process"/>
    <property type="evidence" value="ECO:0007669"/>
    <property type="project" value="TreeGrafter"/>
</dbReference>
<feature type="disulfide bond" evidence="2">
    <location>
        <begin position="78"/>
        <end position="103"/>
    </location>
</feature>
<dbReference type="InterPro" id="IPR036514">
    <property type="entry name" value="SGNH_hydro_sf"/>
</dbReference>
<accession>A0A7W8VEJ4</accession>
<dbReference type="CDD" id="cd01823">
    <property type="entry name" value="SEST_like"/>
    <property type="match status" value="1"/>
</dbReference>
<dbReference type="Pfam" id="PF13472">
    <property type="entry name" value="Lipase_GDSL_2"/>
    <property type="match status" value="1"/>
</dbReference>
<keyword evidence="2" id="KW-1015">Disulfide bond</keyword>
<feature type="disulfide bond" evidence="2">
    <location>
        <begin position="155"/>
        <end position="168"/>
    </location>
</feature>
<dbReference type="InterPro" id="IPR037460">
    <property type="entry name" value="SEST-like"/>
</dbReference>
<feature type="disulfide bond" evidence="2">
    <location>
        <begin position="223"/>
        <end position="270"/>
    </location>
</feature>
<reference evidence="5 6" key="1">
    <citation type="submission" date="2020-08" db="EMBL/GenBank/DDBJ databases">
        <title>Sequencing the genomes of 1000 actinobacteria strains.</title>
        <authorList>
            <person name="Klenk H.-P."/>
        </authorList>
    </citation>
    <scope>NUCLEOTIDE SEQUENCE [LARGE SCALE GENOMIC DNA]</scope>
    <source>
        <strain evidence="5 6">DSM 44551</strain>
    </source>
</reference>
<dbReference type="AlphaFoldDB" id="A0A7W8VEJ4"/>